<name>A0A8T0CQF0_CORYI</name>
<dbReference type="EMBL" id="MU089682">
    <property type="protein sequence ID" value="KAF7849877.1"/>
    <property type="molecule type" value="Genomic_DNA"/>
</dbReference>
<keyword evidence="1" id="KW-0732">Signal</keyword>
<evidence type="ECO:0000313" key="3">
    <source>
        <dbReference type="Proteomes" id="UP000806378"/>
    </source>
</evidence>
<keyword evidence="3" id="KW-1185">Reference proteome</keyword>
<accession>A0A8T0CQF0</accession>
<proteinExistence type="predicted"/>
<evidence type="ECO:0000256" key="1">
    <source>
        <dbReference type="SAM" id="SignalP"/>
    </source>
</evidence>
<protein>
    <submittedName>
        <fullName evidence="2">Uncharacterized protein</fullName>
    </submittedName>
</protein>
<sequence>MRKWQVLDIFWKAAAASLVLTPCLYQLPGKITDIERCLDIVPSLQTKNGSGEALLADFEVSEGIYIYDLASNILVWYVYGWEPMLHWSIHAKRPQLFHKRT</sequence>
<comment type="caution">
    <text evidence="2">The sequence shown here is derived from an EMBL/GenBank/DDBJ whole genome shotgun (WGS) entry which is preliminary data.</text>
</comment>
<feature type="chain" id="PRO_5035734751" evidence="1">
    <location>
        <begin position="17"/>
        <end position="101"/>
    </location>
</feature>
<evidence type="ECO:0000313" key="2">
    <source>
        <dbReference type="EMBL" id="KAF7849877.1"/>
    </source>
</evidence>
<dbReference type="Gramene" id="rna-gnl|WGS:JABURB|Cocit.L0177.1">
    <property type="protein sequence ID" value="cds-KAF7849877.1"/>
    <property type="gene ID" value="gene-BT93_L0177"/>
</dbReference>
<dbReference type="OrthoDB" id="10498078at2759"/>
<organism evidence="2 3">
    <name type="scientific">Corymbia citriodora subsp. variegata</name>
    <dbReference type="NCBI Taxonomy" id="360336"/>
    <lineage>
        <taxon>Eukaryota</taxon>
        <taxon>Viridiplantae</taxon>
        <taxon>Streptophyta</taxon>
        <taxon>Embryophyta</taxon>
        <taxon>Tracheophyta</taxon>
        <taxon>Spermatophyta</taxon>
        <taxon>Magnoliopsida</taxon>
        <taxon>eudicotyledons</taxon>
        <taxon>Gunneridae</taxon>
        <taxon>Pentapetalae</taxon>
        <taxon>rosids</taxon>
        <taxon>malvids</taxon>
        <taxon>Myrtales</taxon>
        <taxon>Myrtaceae</taxon>
        <taxon>Myrtoideae</taxon>
        <taxon>Eucalypteae</taxon>
        <taxon>Corymbia</taxon>
    </lineage>
</organism>
<dbReference type="AlphaFoldDB" id="A0A8T0CQF0"/>
<feature type="signal peptide" evidence="1">
    <location>
        <begin position="1"/>
        <end position="16"/>
    </location>
</feature>
<reference evidence="2" key="1">
    <citation type="submission" date="2020-05" db="EMBL/GenBank/DDBJ databases">
        <title>WGS assembly of Corymbia citriodora subspecies variegata.</title>
        <authorList>
            <person name="Barry K."/>
            <person name="Hundley H."/>
            <person name="Shu S."/>
            <person name="Jenkins J."/>
            <person name="Grimwood J."/>
            <person name="Baten A."/>
        </authorList>
    </citation>
    <scope>NUCLEOTIDE SEQUENCE</scope>
    <source>
        <strain evidence="2">CV2-018</strain>
    </source>
</reference>
<gene>
    <name evidence="2" type="ORF">BT93_L0177</name>
</gene>
<dbReference type="Proteomes" id="UP000806378">
    <property type="component" value="Unassembled WGS sequence"/>
</dbReference>